<protein>
    <submittedName>
        <fullName evidence="1">Uncharacterized protein</fullName>
    </submittedName>
</protein>
<reference evidence="2" key="2">
    <citation type="journal article" date="2018" name="Mol. Plant Microbe Interact.">
        <title>Genome sequence resources for the wheat stripe rust pathogen (Puccinia striiformis f. sp. tritici) and the barley stripe rust pathogen (Puccinia striiformis f. sp. hordei).</title>
        <authorList>
            <person name="Xia C."/>
            <person name="Wang M."/>
            <person name="Yin C."/>
            <person name="Cornejo O.E."/>
            <person name="Hulbert S.H."/>
            <person name="Chen X."/>
        </authorList>
    </citation>
    <scope>NUCLEOTIDE SEQUENCE [LARGE SCALE GENOMIC DNA]</scope>
    <source>
        <strain evidence="2">93-210</strain>
    </source>
</reference>
<organism evidence="1 2">
    <name type="scientific">Puccinia striiformis f. sp. tritici</name>
    <dbReference type="NCBI Taxonomy" id="168172"/>
    <lineage>
        <taxon>Eukaryota</taxon>
        <taxon>Fungi</taxon>
        <taxon>Dikarya</taxon>
        <taxon>Basidiomycota</taxon>
        <taxon>Pucciniomycotina</taxon>
        <taxon>Pucciniomycetes</taxon>
        <taxon>Pucciniales</taxon>
        <taxon>Pucciniaceae</taxon>
        <taxon>Puccinia</taxon>
    </lineage>
</organism>
<gene>
    <name evidence="1" type="ORF">MJO28_010084</name>
</gene>
<evidence type="ECO:0000313" key="1">
    <source>
        <dbReference type="EMBL" id="KAI7944389.1"/>
    </source>
</evidence>
<evidence type="ECO:0000313" key="2">
    <source>
        <dbReference type="Proteomes" id="UP001060170"/>
    </source>
</evidence>
<proteinExistence type="predicted"/>
<keyword evidence="2" id="KW-1185">Reference proteome</keyword>
<dbReference type="Proteomes" id="UP001060170">
    <property type="component" value="Chromosome 10"/>
</dbReference>
<accession>A0ACC0E5I6</accession>
<reference evidence="1 2" key="3">
    <citation type="journal article" date="2022" name="Microbiol. Spectr.">
        <title>Folding features and dynamics of 3D genome architecture in plant fungal pathogens.</title>
        <authorList>
            <person name="Xia C."/>
        </authorList>
    </citation>
    <scope>NUCLEOTIDE SEQUENCE [LARGE SCALE GENOMIC DNA]</scope>
    <source>
        <strain evidence="1 2">93-210</strain>
    </source>
</reference>
<reference evidence="2" key="1">
    <citation type="journal article" date="2018" name="BMC Genomics">
        <title>Genomic insights into host adaptation between the wheat stripe rust pathogen (Puccinia striiformis f. sp. tritici) and the barley stripe rust pathogen (Puccinia striiformis f. sp. hordei).</title>
        <authorList>
            <person name="Xia C."/>
            <person name="Wang M."/>
            <person name="Yin C."/>
            <person name="Cornejo O.E."/>
            <person name="Hulbert S.H."/>
            <person name="Chen X."/>
        </authorList>
    </citation>
    <scope>NUCLEOTIDE SEQUENCE [LARGE SCALE GENOMIC DNA]</scope>
    <source>
        <strain evidence="2">93-210</strain>
    </source>
</reference>
<comment type="caution">
    <text evidence="1">The sequence shown here is derived from an EMBL/GenBank/DDBJ whole genome shotgun (WGS) entry which is preliminary data.</text>
</comment>
<dbReference type="EMBL" id="CM045874">
    <property type="protein sequence ID" value="KAI7944389.1"/>
    <property type="molecule type" value="Genomic_DNA"/>
</dbReference>
<name>A0ACC0E5I6_9BASI</name>
<sequence>MLSITSSSSHSQSPQSPSVHNMPSSDSSSSHLPHSPLSYQFKVHPGQSKSGYVTPKWTKRNAPTVFSSEGTTHPGVERTSPCSVDRSAVQRIKVSLKDLKNLQASYRTAKQNAMHDFLSIQSEFSLHGLNPMLTSKHREYLESLKAIANLCKTGIEEATALGQDVSLVHIDIPNIIIGGQKNTDGTPEAEESEGDQGILKKRALVIGTELPPLKKARTTDLEALEKHNTTTPTALNLHPLLPAAPLSSPRKQILAPLDPNPQQSAPSINPNTPAADIISHTCSSSNRVPQTLVVDTTTISLSNDNQQPGPPITVNATPSTPASHSTSLSQEDLVPPNLNPISPSLSKENSAPPDPNHASNTTPSASLSKENLTPPINNLTQSTALIKENSAPPTSNSTTLTSLSKENSAPPDLNPTTNPKQSTSLSKENLKSMPASCPPKENSAPPNSNPTNKPSPAADETSFNSAPPVSNPSNTSSSAADAINLALLDSSPTLKSNTALHSTGNSHAQINPPLDVVEGILESNDVEMDSVDSAAPTKGNPAPHSSTDLSSGTINCETVPAQEEAAAHRKENLESSSTGPAPTDQLPVSSPLSSVHTDIEMKENVHEEESEEESSDNLEEEEENSKALEEQEESEEEETSKSLEEQEESEEEENLEVLEEEEDGSKAVEEEEEEQSDSDLNTEPETFDIKNKNKYSQSNSNLKFSQCKNHDRPKTTVRVVIPVVKGLPPIPSSLRRSKKSANKNLQPDKDLLPDKNLSLSPLNKNSPLDPNSPLDKNSPLDPNSPLDKNSPLDPSSPLNNNSLDSPTASATFEATSSKFVAPARQAALALHEERRLARKNRITKDLKMSPTYLDAYEKYSEPLNLVQPIDKVVCEKHADSLIELIGNTRMELGSYSKPTFDEVAVEFANANFARWGGDQPKDPKCIFVDGGKWDGVLNLMEEVKPFENILRQCSAWPTADSDFRRHIDSSFAQLVQIARDLAFALHRLIEPSYLHNNSTQSINQLDGREAAKDYLVIKLSGMGAGRKKSGISHTEGLDSLIQKVFELFLGVVLLYEGFEASETEGSLKSQSRGGARLRKSIKNGNRVFSDKDKSNHENEESWKDLKQRHMAKKGITIISPLSEHQPWKNLNGLLAGVLTWTQFGSGKVDWFQAQQVWHEVLDEKTIAYHFLMDVFDEINRPDPIMLSGRPKSPQTTSMDSLTSKWSNLLKEVYVPISVYNEKRAEATELDESFGNSACMIVPRLPWDDFKAKLEKKTMSDYNSMDEDDLGSSDSISVVSERLEEPAILLEENWNVGANRQTVKDFLRGLTEPTTSTQDLDAWNLTIHPQDLTLYLGPDASVNLAHHNPEIHDDETYSR</sequence>